<evidence type="ECO:0000313" key="2">
    <source>
        <dbReference type="Proteomes" id="UP001157502"/>
    </source>
</evidence>
<dbReference type="EMBL" id="CM055744">
    <property type="protein sequence ID" value="KAJ7999201.1"/>
    <property type="molecule type" value="Genomic_DNA"/>
</dbReference>
<name>A0ACC2G6J7_DALPE</name>
<keyword evidence="2" id="KW-1185">Reference proteome</keyword>
<accession>A0ACC2G6J7</accession>
<sequence length="438" mass="47200">MSEYIILSLIGFLILCLIGTVVVAIVYSGLLTEVHIKTGSPPIRNVTIVYKLHRGPTRDCGAAFTETVSIGPKLKTIRVSYDDFTETPEDQCRYIVGSILCEGEEKPDEELQKLYEKFGFKVMFLPEVSLAVTTTFPSTTPLSHWLASYRVYPELCSYITERQLHAWPIIEVNTGDLTHYMAPLSSQSGTRHAGFNVPEPTTPTAVNVPELTTPTAAIVPELTTPTAAIVPELTTPTAAIVPELTTPMAVNVSELTTPTAVNVPKLTTPTAVNVPELTTPTAAIVPELTTPTAVNVPELTTPTAEESLNLIGQVDMSGTEFCCDVISQLSFQVQSENTETSHPLSSTSSSASSSTPGHVPTSTHVPTTTHVPSSLLPHRDQGDGDSGSSKSVDSGSSFEELDLVEELERELGMEDRENEGNAMWGEAKESEEKELLGD</sequence>
<protein>
    <submittedName>
        <fullName evidence="1">Uncharacterized protein</fullName>
    </submittedName>
</protein>
<gene>
    <name evidence="1" type="ORF">DPEC_G00212970</name>
</gene>
<proteinExistence type="predicted"/>
<reference evidence="1" key="1">
    <citation type="submission" date="2021-05" db="EMBL/GenBank/DDBJ databases">
        <authorList>
            <person name="Pan Q."/>
            <person name="Jouanno E."/>
            <person name="Zahm M."/>
            <person name="Klopp C."/>
            <person name="Cabau C."/>
            <person name="Louis A."/>
            <person name="Berthelot C."/>
            <person name="Parey E."/>
            <person name="Roest Crollius H."/>
            <person name="Montfort J."/>
            <person name="Robinson-Rechavi M."/>
            <person name="Bouchez O."/>
            <person name="Lampietro C."/>
            <person name="Lopez Roques C."/>
            <person name="Donnadieu C."/>
            <person name="Postlethwait J."/>
            <person name="Bobe J."/>
            <person name="Dillon D."/>
            <person name="Chandos A."/>
            <person name="von Hippel F."/>
            <person name="Guiguen Y."/>
        </authorList>
    </citation>
    <scope>NUCLEOTIDE SEQUENCE</scope>
    <source>
        <strain evidence="1">YG-Jan2019</strain>
    </source>
</reference>
<comment type="caution">
    <text evidence="1">The sequence shown here is derived from an EMBL/GenBank/DDBJ whole genome shotgun (WGS) entry which is preliminary data.</text>
</comment>
<evidence type="ECO:0000313" key="1">
    <source>
        <dbReference type="EMBL" id="KAJ7999201.1"/>
    </source>
</evidence>
<organism evidence="1 2">
    <name type="scientific">Dallia pectoralis</name>
    <name type="common">Alaska blackfish</name>
    <dbReference type="NCBI Taxonomy" id="75939"/>
    <lineage>
        <taxon>Eukaryota</taxon>
        <taxon>Metazoa</taxon>
        <taxon>Chordata</taxon>
        <taxon>Craniata</taxon>
        <taxon>Vertebrata</taxon>
        <taxon>Euteleostomi</taxon>
        <taxon>Actinopterygii</taxon>
        <taxon>Neopterygii</taxon>
        <taxon>Teleostei</taxon>
        <taxon>Protacanthopterygii</taxon>
        <taxon>Esociformes</taxon>
        <taxon>Umbridae</taxon>
        <taxon>Dallia</taxon>
    </lineage>
</organism>
<dbReference type="Proteomes" id="UP001157502">
    <property type="component" value="Chromosome 17"/>
</dbReference>